<gene>
    <name evidence="9" type="ORF">ACFQ4G_16630</name>
</gene>
<dbReference type="SUPFAM" id="SSF53383">
    <property type="entry name" value="PLP-dependent transferases"/>
    <property type="match status" value="1"/>
</dbReference>
<evidence type="ECO:0000256" key="5">
    <source>
        <dbReference type="ARBA" id="ARBA00023125"/>
    </source>
</evidence>
<dbReference type="InterPro" id="IPR015421">
    <property type="entry name" value="PyrdxlP-dep_Trfase_major"/>
</dbReference>
<evidence type="ECO:0000313" key="9">
    <source>
        <dbReference type="EMBL" id="MFD1303200.1"/>
    </source>
</evidence>
<dbReference type="Gene3D" id="3.40.640.10">
    <property type="entry name" value="Type I PLP-dependent aspartate aminotransferase-like (Major domain)"/>
    <property type="match status" value="1"/>
</dbReference>
<dbReference type="Pfam" id="PF00155">
    <property type="entry name" value="Aminotran_1_2"/>
    <property type="match status" value="1"/>
</dbReference>
<evidence type="ECO:0000259" key="8">
    <source>
        <dbReference type="PROSITE" id="PS50949"/>
    </source>
</evidence>
<dbReference type="InterPro" id="IPR000524">
    <property type="entry name" value="Tscrpt_reg_HTH_GntR"/>
</dbReference>
<reference evidence="10" key="1">
    <citation type="journal article" date="2019" name="Int. J. Syst. Evol. Microbiol.">
        <title>The Global Catalogue of Microorganisms (GCM) 10K type strain sequencing project: providing services to taxonomists for standard genome sequencing and annotation.</title>
        <authorList>
            <consortium name="The Broad Institute Genomics Platform"/>
            <consortium name="The Broad Institute Genome Sequencing Center for Infectious Disease"/>
            <person name="Wu L."/>
            <person name="Ma J."/>
        </authorList>
    </citation>
    <scope>NUCLEOTIDE SEQUENCE [LARGE SCALE GENOMIC DNA]</scope>
    <source>
        <strain evidence="10">CCUG 56108</strain>
    </source>
</reference>
<dbReference type="RefSeq" id="WP_238209022.1">
    <property type="nucleotide sequence ID" value="NZ_JBHTND010000025.1"/>
</dbReference>
<dbReference type="InterPro" id="IPR051446">
    <property type="entry name" value="HTH_trans_reg/aminotransferase"/>
</dbReference>
<sequence length="470" mass="50872">MAVSARTTQTLVETVSSAIMERIAGRQLMPGARLPSVRAFADSMGVSKSTVVEAYERLGAEGAIVARRGSGFYVAGKTRPLCLKEVGPQLDRAVDPLWITRQSMQAGPDLLKPGSGWLPSSWMPEEAIRRALRQIAREPESNLTCYDQPLGLPPLRSQIARRLAEKGVEAEADQIVLTDSATQAVDLLCRFLLDPGDTVVVDDPCYFNFSALLRANRAKVVGVPFTPSGPDVAALERVIVEHRPRFYLTNSALHNPTGATLTPTVAHRVLKLAEAHDVLIIEDDIFADLEPDPAPRYAGFDGLNRVIAVGSFSKTLSASIRCGYIALRPDWVEGLVDLKLALSLGNGHLSAALMHRLITDGAYRRHLAEIREKLARGMGQTARRLEECGLTIWTEPRGGLFLWARLPDGLDSADVARAALARDVVLAPGAAFSTGEAGRDFLRFNVGHCADPAIFRVLQDSMATVAKGAV</sequence>
<organism evidence="9 10">
    <name type="scientific">Methylobacterium marchantiae</name>
    <dbReference type="NCBI Taxonomy" id="600331"/>
    <lineage>
        <taxon>Bacteria</taxon>
        <taxon>Pseudomonadati</taxon>
        <taxon>Pseudomonadota</taxon>
        <taxon>Alphaproteobacteria</taxon>
        <taxon>Hyphomicrobiales</taxon>
        <taxon>Methylobacteriaceae</taxon>
        <taxon>Methylobacterium</taxon>
    </lineage>
</organism>
<keyword evidence="9" id="KW-0808">Transferase</keyword>
<comment type="caution">
    <text evidence="9">The sequence shown here is derived from an EMBL/GenBank/DDBJ whole genome shotgun (WGS) entry which is preliminary data.</text>
</comment>
<keyword evidence="3" id="KW-0663">Pyridoxal phosphate</keyword>
<dbReference type="SUPFAM" id="SSF46785">
    <property type="entry name" value="Winged helix' DNA-binding domain"/>
    <property type="match status" value="1"/>
</dbReference>
<evidence type="ECO:0000256" key="6">
    <source>
        <dbReference type="ARBA" id="ARBA00023163"/>
    </source>
</evidence>
<dbReference type="EMBL" id="JBHTND010000025">
    <property type="protein sequence ID" value="MFD1303200.1"/>
    <property type="molecule type" value="Genomic_DNA"/>
</dbReference>
<keyword evidence="10" id="KW-1185">Reference proteome</keyword>
<keyword evidence="5" id="KW-0238">DNA-binding</keyword>
<dbReference type="CDD" id="cd00609">
    <property type="entry name" value="AAT_like"/>
    <property type="match status" value="1"/>
</dbReference>
<evidence type="ECO:0000256" key="4">
    <source>
        <dbReference type="ARBA" id="ARBA00023015"/>
    </source>
</evidence>
<keyword evidence="9" id="KW-0032">Aminotransferase</keyword>
<accession>A0ABW3X268</accession>
<keyword evidence="4" id="KW-0805">Transcription regulation</keyword>
<dbReference type="InterPro" id="IPR036390">
    <property type="entry name" value="WH_DNA-bd_sf"/>
</dbReference>
<evidence type="ECO:0000256" key="7">
    <source>
        <dbReference type="ARBA" id="ARBA00031658"/>
    </source>
</evidence>
<keyword evidence="6" id="KW-0804">Transcription</keyword>
<name>A0ABW3X268_9HYPH</name>
<dbReference type="Pfam" id="PF00392">
    <property type="entry name" value="GntR"/>
    <property type="match status" value="1"/>
</dbReference>
<dbReference type="InterPro" id="IPR004839">
    <property type="entry name" value="Aminotransferase_I/II_large"/>
</dbReference>
<dbReference type="InterPro" id="IPR015422">
    <property type="entry name" value="PyrdxlP-dep_Trfase_small"/>
</dbReference>
<evidence type="ECO:0000313" key="10">
    <source>
        <dbReference type="Proteomes" id="UP001597176"/>
    </source>
</evidence>
<dbReference type="Proteomes" id="UP001597176">
    <property type="component" value="Unassembled WGS sequence"/>
</dbReference>
<proteinExistence type="inferred from homology"/>
<dbReference type="Gene3D" id="3.90.1150.10">
    <property type="entry name" value="Aspartate Aminotransferase, domain 1"/>
    <property type="match status" value="1"/>
</dbReference>
<protein>
    <recommendedName>
        <fullName evidence="2">8-amino-7-oxononanoate synthase</fullName>
    </recommendedName>
    <alternativeName>
        <fullName evidence="7">Alpha-oxoamine synthase</fullName>
    </alternativeName>
</protein>
<dbReference type="InterPro" id="IPR036388">
    <property type="entry name" value="WH-like_DNA-bd_sf"/>
</dbReference>
<dbReference type="PANTHER" id="PTHR46577">
    <property type="entry name" value="HTH-TYPE TRANSCRIPTIONAL REGULATORY PROTEIN GABR"/>
    <property type="match status" value="1"/>
</dbReference>
<feature type="domain" description="HTH gntR-type" evidence="8">
    <location>
        <begin position="9"/>
        <end position="77"/>
    </location>
</feature>
<dbReference type="GO" id="GO:0008483">
    <property type="term" value="F:transaminase activity"/>
    <property type="evidence" value="ECO:0007669"/>
    <property type="project" value="UniProtKB-KW"/>
</dbReference>
<dbReference type="InterPro" id="IPR015424">
    <property type="entry name" value="PyrdxlP-dep_Trfase"/>
</dbReference>
<comment type="similarity">
    <text evidence="1">In the C-terminal section; belongs to the class-I pyridoxal-phosphate-dependent aminotransferase family.</text>
</comment>
<evidence type="ECO:0000256" key="2">
    <source>
        <dbReference type="ARBA" id="ARBA00016004"/>
    </source>
</evidence>
<dbReference type="PROSITE" id="PS50949">
    <property type="entry name" value="HTH_GNTR"/>
    <property type="match status" value="1"/>
</dbReference>
<dbReference type="PANTHER" id="PTHR46577:SF2">
    <property type="entry name" value="TRANSCRIPTIONAL REGULATORY PROTEIN"/>
    <property type="match status" value="1"/>
</dbReference>
<dbReference type="SMART" id="SM00345">
    <property type="entry name" value="HTH_GNTR"/>
    <property type="match status" value="1"/>
</dbReference>
<dbReference type="CDD" id="cd07377">
    <property type="entry name" value="WHTH_GntR"/>
    <property type="match status" value="1"/>
</dbReference>
<evidence type="ECO:0000256" key="1">
    <source>
        <dbReference type="ARBA" id="ARBA00005384"/>
    </source>
</evidence>
<evidence type="ECO:0000256" key="3">
    <source>
        <dbReference type="ARBA" id="ARBA00022898"/>
    </source>
</evidence>
<dbReference type="Gene3D" id="1.10.10.10">
    <property type="entry name" value="Winged helix-like DNA-binding domain superfamily/Winged helix DNA-binding domain"/>
    <property type="match status" value="1"/>
</dbReference>